<dbReference type="GO" id="GO:0009425">
    <property type="term" value="C:bacterial-type flagellum basal body"/>
    <property type="evidence" value="ECO:0007669"/>
    <property type="project" value="UniProtKB-SubCell"/>
</dbReference>
<dbReference type="PANTHER" id="PTHR30534:SF0">
    <property type="entry name" value="FLAGELLAR MOTOR SWITCH PROTEIN FLIG"/>
    <property type="match status" value="1"/>
</dbReference>
<dbReference type="FunFam" id="1.10.220.30:FF:000001">
    <property type="entry name" value="Flagellar motor switch protein FliG"/>
    <property type="match status" value="1"/>
</dbReference>
<evidence type="ECO:0000256" key="5">
    <source>
        <dbReference type="ARBA" id="ARBA00022475"/>
    </source>
</evidence>
<keyword evidence="13" id="KW-0969">Cilium</keyword>
<organism evidence="13 14">
    <name type="scientific">bacterium (Candidatus Blackallbacteria) CG17_big_fil_post_rev_8_21_14_2_50_48_46</name>
    <dbReference type="NCBI Taxonomy" id="2014261"/>
    <lineage>
        <taxon>Bacteria</taxon>
        <taxon>Candidatus Blackallbacteria</taxon>
    </lineage>
</organism>
<keyword evidence="9" id="KW-0975">Bacterial flagellum</keyword>
<keyword evidence="6" id="KW-0145">Chemotaxis</keyword>
<evidence type="ECO:0000256" key="6">
    <source>
        <dbReference type="ARBA" id="ARBA00022500"/>
    </source>
</evidence>
<dbReference type="GO" id="GO:0071973">
    <property type="term" value="P:bacterial-type flagellum-dependent cell motility"/>
    <property type="evidence" value="ECO:0007669"/>
    <property type="project" value="InterPro"/>
</dbReference>
<keyword evidence="7" id="KW-0283">Flagellar rotation</keyword>
<sequence length="349" mass="39302">MSTYRELLESAGNSDPSLMGRKKVALILIALGPELSSMILRHFDETEVEDLAMEISTMRQTEHEVVNRVLEEFYELARSSEMMAIGGQDYAETLLRNAFGDARANRVLGKIDVLQEKDSLPFETFRKADPAQVAHLIQNEHPQTISLILAYLKPEQAAVVLSNLSDDLQIEVSTRMATMERAGLEVVKDIEAILQSKFSSVLKHDRGTHVGGVKSLAEVLNRVDRSTERNIIENLERFDPELAESVKKLMFVFDDLIILDDRGIQRLLRELDSKDLALALKGANEDVQSKIFRNMSERASTMLQDDMESMGPVRLKDVEETQQKIVNIIRRLEEAGEIVISHGGEDIVI</sequence>
<comment type="similarity">
    <text evidence="3">Belongs to the FliG family.</text>
</comment>
<evidence type="ECO:0000256" key="4">
    <source>
        <dbReference type="ARBA" id="ARBA00021870"/>
    </source>
</evidence>
<comment type="subcellular location">
    <subcellularLocation>
        <location evidence="1">Bacterial flagellum basal body</location>
    </subcellularLocation>
    <subcellularLocation>
        <location evidence="2">Cell membrane</location>
        <topology evidence="2">Peripheral membrane protein</topology>
        <orientation evidence="2">Cytoplasmic side</orientation>
    </subcellularLocation>
</comment>
<dbReference type="Gene3D" id="1.10.220.30">
    <property type="match status" value="3"/>
</dbReference>
<dbReference type="EMBL" id="PFFQ01000012">
    <property type="protein sequence ID" value="PIW18697.1"/>
    <property type="molecule type" value="Genomic_DNA"/>
</dbReference>
<dbReference type="PANTHER" id="PTHR30534">
    <property type="entry name" value="FLAGELLAR MOTOR SWITCH PROTEIN FLIG"/>
    <property type="match status" value="1"/>
</dbReference>
<keyword evidence="8" id="KW-0472">Membrane</keyword>
<reference evidence="13 14" key="1">
    <citation type="submission" date="2017-09" db="EMBL/GenBank/DDBJ databases">
        <title>Depth-based differentiation of microbial function through sediment-hosted aquifers and enrichment of novel symbionts in the deep terrestrial subsurface.</title>
        <authorList>
            <person name="Probst A.J."/>
            <person name="Ladd B."/>
            <person name="Jarett J.K."/>
            <person name="Geller-Mcgrath D.E."/>
            <person name="Sieber C.M."/>
            <person name="Emerson J.B."/>
            <person name="Anantharaman K."/>
            <person name="Thomas B.C."/>
            <person name="Malmstrom R."/>
            <person name="Stieglmeier M."/>
            <person name="Klingl A."/>
            <person name="Woyke T."/>
            <person name="Ryan C.M."/>
            <person name="Banfield J.F."/>
        </authorList>
    </citation>
    <scope>NUCLEOTIDE SEQUENCE [LARGE SCALE GENOMIC DNA]</scope>
    <source>
        <strain evidence="13">CG17_big_fil_post_rev_8_21_14_2_50_48_46</strain>
    </source>
</reference>
<feature type="domain" description="Flagellar motor switch protein FliG N-terminal" evidence="12">
    <location>
        <begin position="18"/>
        <end position="114"/>
    </location>
</feature>
<protein>
    <recommendedName>
        <fullName evidence="4">Flagellar motor switch protein FliG</fullName>
    </recommendedName>
</protein>
<evidence type="ECO:0000256" key="3">
    <source>
        <dbReference type="ARBA" id="ARBA00010299"/>
    </source>
</evidence>
<evidence type="ECO:0000256" key="7">
    <source>
        <dbReference type="ARBA" id="ARBA00022779"/>
    </source>
</evidence>
<dbReference type="Pfam" id="PF14842">
    <property type="entry name" value="FliG_N"/>
    <property type="match status" value="1"/>
</dbReference>
<dbReference type="InterPro" id="IPR000090">
    <property type="entry name" value="Flg_Motor_Flig"/>
</dbReference>
<dbReference type="AlphaFoldDB" id="A0A2M7G9D1"/>
<feature type="domain" description="Flagellar motor switch protein FliG middle" evidence="11">
    <location>
        <begin position="130"/>
        <end position="203"/>
    </location>
</feature>
<gene>
    <name evidence="13" type="ORF">COW36_05220</name>
</gene>
<dbReference type="NCBIfam" id="TIGR00207">
    <property type="entry name" value="fliG"/>
    <property type="match status" value="1"/>
</dbReference>
<proteinExistence type="inferred from homology"/>
<dbReference type="InterPro" id="IPR011002">
    <property type="entry name" value="FliG_a-hlx"/>
</dbReference>
<evidence type="ECO:0000259" key="10">
    <source>
        <dbReference type="Pfam" id="PF01706"/>
    </source>
</evidence>
<evidence type="ECO:0000256" key="1">
    <source>
        <dbReference type="ARBA" id="ARBA00004117"/>
    </source>
</evidence>
<evidence type="ECO:0000256" key="9">
    <source>
        <dbReference type="ARBA" id="ARBA00023143"/>
    </source>
</evidence>
<comment type="caution">
    <text evidence="13">The sequence shown here is derived from an EMBL/GenBank/DDBJ whole genome shotgun (WGS) entry which is preliminary data.</text>
</comment>
<accession>A0A2M7G9D1</accession>
<dbReference type="GO" id="GO:0005886">
    <property type="term" value="C:plasma membrane"/>
    <property type="evidence" value="ECO:0007669"/>
    <property type="project" value="UniProtKB-SubCell"/>
</dbReference>
<dbReference type="GO" id="GO:0006935">
    <property type="term" value="P:chemotaxis"/>
    <property type="evidence" value="ECO:0007669"/>
    <property type="project" value="UniProtKB-KW"/>
</dbReference>
<dbReference type="Pfam" id="PF14841">
    <property type="entry name" value="FliG_M"/>
    <property type="match status" value="1"/>
</dbReference>
<dbReference type="InterPro" id="IPR032779">
    <property type="entry name" value="FliG_M"/>
</dbReference>
<evidence type="ECO:0000256" key="2">
    <source>
        <dbReference type="ARBA" id="ARBA00004413"/>
    </source>
</evidence>
<evidence type="ECO:0000259" key="11">
    <source>
        <dbReference type="Pfam" id="PF14841"/>
    </source>
</evidence>
<dbReference type="PRINTS" id="PR00954">
    <property type="entry name" value="FLGMOTORFLIG"/>
</dbReference>
<keyword evidence="5" id="KW-1003">Cell membrane</keyword>
<evidence type="ECO:0000313" key="14">
    <source>
        <dbReference type="Proteomes" id="UP000231019"/>
    </source>
</evidence>
<name>A0A2M7G9D1_9BACT</name>
<dbReference type="InterPro" id="IPR028263">
    <property type="entry name" value="FliG_N"/>
</dbReference>
<keyword evidence="13" id="KW-0282">Flagellum</keyword>
<feature type="domain" description="Flagellar motor switch protein FliG C-terminal" evidence="10">
    <location>
        <begin position="233"/>
        <end position="340"/>
    </location>
</feature>
<dbReference type="GO" id="GO:0003774">
    <property type="term" value="F:cytoskeletal motor activity"/>
    <property type="evidence" value="ECO:0007669"/>
    <property type="project" value="InterPro"/>
</dbReference>
<evidence type="ECO:0000259" key="12">
    <source>
        <dbReference type="Pfam" id="PF14842"/>
    </source>
</evidence>
<dbReference type="Pfam" id="PF01706">
    <property type="entry name" value="FliG_C"/>
    <property type="match status" value="1"/>
</dbReference>
<dbReference type="InterPro" id="IPR023087">
    <property type="entry name" value="Flg_Motor_Flig_C"/>
</dbReference>
<keyword evidence="13" id="KW-0966">Cell projection</keyword>
<evidence type="ECO:0000256" key="8">
    <source>
        <dbReference type="ARBA" id="ARBA00023136"/>
    </source>
</evidence>
<dbReference type="Proteomes" id="UP000231019">
    <property type="component" value="Unassembled WGS sequence"/>
</dbReference>
<dbReference type="SUPFAM" id="SSF48029">
    <property type="entry name" value="FliG"/>
    <property type="match status" value="2"/>
</dbReference>
<evidence type="ECO:0000313" key="13">
    <source>
        <dbReference type="EMBL" id="PIW18697.1"/>
    </source>
</evidence>
<dbReference type="PIRSF" id="PIRSF003161">
    <property type="entry name" value="FliG"/>
    <property type="match status" value="1"/>
</dbReference>